<accession>A0A1G2BCI2</accession>
<dbReference type="InterPro" id="IPR039561">
    <property type="entry name" value="Peptidase_M15C"/>
</dbReference>
<dbReference type="EMBL" id="MHKI01000016">
    <property type="protein sequence ID" value="OGY86745.1"/>
    <property type="molecule type" value="Genomic_DNA"/>
</dbReference>
<feature type="transmembrane region" description="Helical" evidence="1">
    <location>
        <begin position="93"/>
        <end position="110"/>
    </location>
</feature>
<keyword evidence="1" id="KW-0812">Transmembrane</keyword>
<keyword evidence="1" id="KW-0472">Membrane</keyword>
<dbReference type="Gene3D" id="3.30.1380.10">
    <property type="match status" value="1"/>
</dbReference>
<dbReference type="InterPro" id="IPR009045">
    <property type="entry name" value="Zn_M74/Hedgehog-like"/>
</dbReference>
<sequence>MTYFTKKHFYLLLLLLLILVPTIALAADTRIPLEVAIGKDTTTMGLSDYISKLYNFVIGTIGVVAVVMMMYGGIKWAAASGNSELVGTAKQNIVSAIVGLVIALTAYTLLNTINPALISTAPIVPPNPNPAPATTPANSTAVIGQNCTHKSQACFLTKYPELSTKEGTKARMVYIPFDDGLGHSAQMEVFDEAQNNFAFAFAEIKEQNEIYANSDPSLTYAIRFPETYVYSYRASVGDSDCLSTHAFGIAIDVNPSTNPYCAKSDACYEEPPDTNMCKTLAGCDLPDWVINAFKDNNFSWGGDWNSSKDYMHFEWNAYQSCKL</sequence>
<proteinExistence type="predicted"/>
<keyword evidence="1" id="KW-1133">Transmembrane helix</keyword>
<dbReference type="Proteomes" id="UP000176420">
    <property type="component" value="Unassembled WGS sequence"/>
</dbReference>
<name>A0A1G2BCI2_9BACT</name>
<feature type="chain" id="PRO_5009582055" description="Peptidase M15C domain-containing protein" evidence="2">
    <location>
        <begin position="27"/>
        <end position="323"/>
    </location>
</feature>
<organism evidence="4 5">
    <name type="scientific">Candidatus Kerfeldbacteria bacterium RIFOXYB2_FULL_38_14</name>
    <dbReference type="NCBI Taxonomy" id="1798547"/>
    <lineage>
        <taxon>Bacteria</taxon>
        <taxon>Candidatus Kerfeldiibacteriota</taxon>
    </lineage>
</organism>
<feature type="signal peptide" evidence="2">
    <location>
        <begin position="1"/>
        <end position="26"/>
    </location>
</feature>
<dbReference type="AlphaFoldDB" id="A0A1G2BCI2"/>
<evidence type="ECO:0000259" key="3">
    <source>
        <dbReference type="Pfam" id="PF13539"/>
    </source>
</evidence>
<dbReference type="Pfam" id="PF18895">
    <property type="entry name" value="T4SS_pilin"/>
    <property type="match status" value="1"/>
</dbReference>
<dbReference type="InterPro" id="IPR043993">
    <property type="entry name" value="T4SS_pilin"/>
</dbReference>
<dbReference type="Pfam" id="PF13539">
    <property type="entry name" value="Peptidase_M15_4"/>
    <property type="match status" value="1"/>
</dbReference>
<evidence type="ECO:0000256" key="1">
    <source>
        <dbReference type="SAM" id="Phobius"/>
    </source>
</evidence>
<comment type="caution">
    <text evidence="4">The sequence shown here is derived from an EMBL/GenBank/DDBJ whole genome shotgun (WGS) entry which is preliminary data.</text>
</comment>
<keyword evidence="2" id="KW-0732">Signal</keyword>
<reference evidence="4 5" key="1">
    <citation type="journal article" date="2016" name="Nat. Commun.">
        <title>Thousands of microbial genomes shed light on interconnected biogeochemical processes in an aquifer system.</title>
        <authorList>
            <person name="Anantharaman K."/>
            <person name="Brown C.T."/>
            <person name="Hug L.A."/>
            <person name="Sharon I."/>
            <person name="Castelle C.J."/>
            <person name="Probst A.J."/>
            <person name="Thomas B.C."/>
            <person name="Singh A."/>
            <person name="Wilkins M.J."/>
            <person name="Karaoz U."/>
            <person name="Brodie E.L."/>
            <person name="Williams K.H."/>
            <person name="Hubbard S.S."/>
            <person name="Banfield J.F."/>
        </authorList>
    </citation>
    <scope>NUCLEOTIDE SEQUENCE [LARGE SCALE GENOMIC DNA]</scope>
</reference>
<dbReference type="GO" id="GO:0008233">
    <property type="term" value="F:peptidase activity"/>
    <property type="evidence" value="ECO:0007669"/>
    <property type="project" value="InterPro"/>
</dbReference>
<feature type="domain" description="Peptidase M15C" evidence="3">
    <location>
        <begin position="240"/>
        <end position="315"/>
    </location>
</feature>
<evidence type="ECO:0000313" key="5">
    <source>
        <dbReference type="Proteomes" id="UP000176420"/>
    </source>
</evidence>
<dbReference type="SUPFAM" id="SSF55166">
    <property type="entry name" value="Hedgehog/DD-peptidase"/>
    <property type="match status" value="1"/>
</dbReference>
<feature type="transmembrane region" description="Helical" evidence="1">
    <location>
        <begin position="53"/>
        <end position="72"/>
    </location>
</feature>
<protein>
    <recommendedName>
        <fullName evidence="3">Peptidase M15C domain-containing protein</fullName>
    </recommendedName>
</protein>
<evidence type="ECO:0000313" key="4">
    <source>
        <dbReference type="EMBL" id="OGY86745.1"/>
    </source>
</evidence>
<evidence type="ECO:0000256" key="2">
    <source>
        <dbReference type="SAM" id="SignalP"/>
    </source>
</evidence>
<gene>
    <name evidence="4" type="ORF">A2319_00810</name>
</gene>